<keyword evidence="2" id="KW-1185">Reference proteome</keyword>
<name>A0AAD4DEN1_9FUNG</name>
<dbReference type="AlphaFoldDB" id="A0AAD4DEN1"/>
<reference evidence="1" key="1">
    <citation type="journal article" date="2020" name="Fungal Divers.">
        <title>Resolving the Mortierellaceae phylogeny through synthesis of multi-gene phylogenetics and phylogenomics.</title>
        <authorList>
            <person name="Vandepol N."/>
            <person name="Liber J."/>
            <person name="Desiro A."/>
            <person name="Na H."/>
            <person name="Kennedy M."/>
            <person name="Barry K."/>
            <person name="Grigoriev I.V."/>
            <person name="Miller A.N."/>
            <person name="O'Donnell K."/>
            <person name="Stajich J.E."/>
            <person name="Bonito G."/>
        </authorList>
    </citation>
    <scope>NUCLEOTIDE SEQUENCE</scope>
    <source>
        <strain evidence="1">NRRL 28262</strain>
    </source>
</reference>
<protein>
    <submittedName>
        <fullName evidence="1">Uncharacterized protein</fullName>
    </submittedName>
</protein>
<dbReference type="Proteomes" id="UP001194580">
    <property type="component" value="Unassembled WGS sequence"/>
</dbReference>
<accession>A0AAD4DEN1</accession>
<evidence type="ECO:0000313" key="2">
    <source>
        <dbReference type="Proteomes" id="UP001194580"/>
    </source>
</evidence>
<proteinExistence type="predicted"/>
<gene>
    <name evidence="1" type="ORF">BGZ95_007867</name>
</gene>
<evidence type="ECO:0000313" key="1">
    <source>
        <dbReference type="EMBL" id="KAG0276186.1"/>
    </source>
</evidence>
<comment type="caution">
    <text evidence="1">The sequence shown here is derived from an EMBL/GenBank/DDBJ whole genome shotgun (WGS) entry which is preliminary data.</text>
</comment>
<sequence>MLEPTIIRYALSKSQLPIGVEIFATRQIASVLLTFIKEENEPVWSRKNERNLDDDEQEKDAVEMMKFKDLKQIYDGATMRVRNLRMLTIGDAPLRPLP</sequence>
<organism evidence="1 2">
    <name type="scientific">Linnemannia exigua</name>
    <dbReference type="NCBI Taxonomy" id="604196"/>
    <lineage>
        <taxon>Eukaryota</taxon>
        <taxon>Fungi</taxon>
        <taxon>Fungi incertae sedis</taxon>
        <taxon>Mucoromycota</taxon>
        <taxon>Mortierellomycotina</taxon>
        <taxon>Mortierellomycetes</taxon>
        <taxon>Mortierellales</taxon>
        <taxon>Mortierellaceae</taxon>
        <taxon>Linnemannia</taxon>
    </lineage>
</organism>
<dbReference type="EMBL" id="JAAAIL010000395">
    <property type="protein sequence ID" value="KAG0276186.1"/>
    <property type="molecule type" value="Genomic_DNA"/>
</dbReference>